<name>A0A239V5U5_9MICO</name>
<evidence type="ECO:0000313" key="4">
    <source>
        <dbReference type="EMBL" id="SNV17585.1"/>
    </source>
</evidence>
<dbReference type="STRING" id="1121387.GCA_000429885_01470"/>
<dbReference type="InterPro" id="IPR023393">
    <property type="entry name" value="START-like_dom_sf"/>
</dbReference>
<dbReference type="SUPFAM" id="SSF55961">
    <property type="entry name" value="Bet v1-like"/>
    <property type="match status" value="1"/>
</dbReference>
<dbReference type="InterPro" id="IPR010099">
    <property type="entry name" value="SDR39U1"/>
</dbReference>
<evidence type="ECO:0000313" key="5">
    <source>
        <dbReference type="Proteomes" id="UP000242637"/>
    </source>
</evidence>
<reference evidence="4 5" key="1">
    <citation type="submission" date="2017-06" db="EMBL/GenBank/DDBJ databases">
        <authorList>
            <consortium name="Pathogen Informatics"/>
        </authorList>
    </citation>
    <scope>NUCLEOTIDE SEQUENCE [LARGE SCALE GENOMIC DNA]</scope>
    <source>
        <strain evidence="4 5">NCTC13039</strain>
    </source>
</reference>
<keyword evidence="5" id="KW-1185">Reference proteome</keyword>
<dbReference type="Pfam" id="PF08338">
    <property type="entry name" value="DUF1731"/>
    <property type="match status" value="1"/>
</dbReference>
<dbReference type="Gene3D" id="3.30.530.20">
    <property type="match status" value="1"/>
</dbReference>
<dbReference type="SUPFAM" id="SSF51735">
    <property type="entry name" value="NAD(P)-binding Rossmann-fold domains"/>
    <property type="match status" value="1"/>
</dbReference>
<dbReference type="KEGG" id="dco:SAMEA4475696_0244"/>
<sequence>MGLVTSQVVDFPLSQVFSWHMRPGAFLRLSPPFAPIQPHQEAQSLADGTALLRFGSPWGPTWVAQHQSQDYRPPHRFVDVGTIPALGSLGERFFHWRHQHDFTEVGEGTRITDSVLSNVPGAMLRSMFAFRHAVLEKDLTTHRTMRQLHPEPMTVAITGASGLVGRQLSALLTTGGHRVIHLVRRKADQSTFVTDNDGNLIRSERFWDTNNPAPDLLEGVDAVVHLAGASIAGRFNEQHKKTIWSSRIGPTAALAHLAGTKPFICASAVGIYGHDRPEPVDETSCRGQGFLADVVQAWEADAHTAAGRVVNIRTGIVQSSQGGVLGLQRPLYQAGLGGPLGGGQQWLPWIALDDLIDIYYRALVDDRLHGPVNAVAPNPVKQKDWAATIGKVLHRPAFLPTPGQAPTLLLGSQGTRELALASQHVLPGVLAKIGHEFRYLQLTAALKHELGREKLLT</sequence>
<evidence type="ECO:0000256" key="1">
    <source>
        <dbReference type="ARBA" id="ARBA00009353"/>
    </source>
</evidence>
<dbReference type="NCBIfam" id="TIGR01777">
    <property type="entry name" value="yfcH"/>
    <property type="match status" value="1"/>
</dbReference>
<dbReference type="Proteomes" id="UP000242637">
    <property type="component" value="Chromosome 1"/>
</dbReference>
<dbReference type="InterPro" id="IPR013549">
    <property type="entry name" value="DUF1731"/>
</dbReference>
<protein>
    <submittedName>
        <fullName evidence="4">Epimerase family protein SA0724</fullName>
    </submittedName>
</protein>
<dbReference type="InterPro" id="IPR001509">
    <property type="entry name" value="Epimerase_deHydtase"/>
</dbReference>
<organism evidence="4 5">
    <name type="scientific">Dermatophilus congolensis</name>
    <dbReference type="NCBI Taxonomy" id="1863"/>
    <lineage>
        <taxon>Bacteria</taxon>
        <taxon>Bacillati</taxon>
        <taxon>Actinomycetota</taxon>
        <taxon>Actinomycetes</taxon>
        <taxon>Micrococcales</taxon>
        <taxon>Dermatophilaceae</taxon>
        <taxon>Dermatophilus</taxon>
    </lineage>
</organism>
<evidence type="ECO:0000259" key="2">
    <source>
        <dbReference type="Pfam" id="PF01370"/>
    </source>
</evidence>
<evidence type="ECO:0000259" key="3">
    <source>
        <dbReference type="Pfam" id="PF08338"/>
    </source>
</evidence>
<dbReference type="InterPro" id="IPR036291">
    <property type="entry name" value="NAD(P)-bd_dom_sf"/>
</dbReference>
<dbReference type="PANTHER" id="PTHR11092">
    <property type="entry name" value="SUGAR NUCLEOTIDE EPIMERASE RELATED"/>
    <property type="match status" value="1"/>
</dbReference>
<comment type="similarity">
    <text evidence="1">Belongs to the NAD(P)-dependent epimerase/dehydratase family. SDR39U1 subfamily.</text>
</comment>
<gene>
    <name evidence="4" type="ORF">SAMEA4475696_00244</name>
</gene>
<dbReference type="Gene3D" id="3.40.50.720">
    <property type="entry name" value="NAD(P)-binding Rossmann-like Domain"/>
    <property type="match status" value="1"/>
</dbReference>
<feature type="domain" description="DUF1731" evidence="3">
    <location>
        <begin position="402"/>
        <end position="448"/>
    </location>
</feature>
<proteinExistence type="inferred from homology"/>
<dbReference type="Pfam" id="PF01370">
    <property type="entry name" value="Epimerase"/>
    <property type="match status" value="1"/>
</dbReference>
<dbReference type="OrthoDB" id="9801773at2"/>
<dbReference type="PANTHER" id="PTHR11092:SF0">
    <property type="entry name" value="EPIMERASE FAMILY PROTEIN SDR39U1"/>
    <property type="match status" value="1"/>
</dbReference>
<dbReference type="EMBL" id="LT906453">
    <property type="protein sequence ID" value="SNV17585.1"/>
    <property type="molecule type" value="Genomic_DNA"/>
</dbReference>
<accession>A0A239V5U5</accession>
<feature type="domain" description="NAD-dependent epimerase/dehydratase" evidence="2">
    <location>
        <begin position="155"/>
        <end position="284"/>
    </location>
</feature>
<dbReference type="AlphaFoldDB" id="A0A239V5U5"/>